<evidence type="ECO:0000256" key="1">
    <source>
        <dbReference type="SAM" id="MobiDB-lite"/>
    </source>
</evidence>
<reference evidence="2" key="1">
    <citation type="journal article" date="2023" name="G3 (Bethesda)">
        <title>Whole genome assembly and annotation of the endangered Caribbean coral Acropora cervicornis.</title>
        <authorList>
            <person name="Selwyn J.D."/>
            <person name="Vollmer S.V."/>
        </authorList>
    </citation>
    <scope>NUCLEOTIDE SEQUENCE</scope>
    <source>
        <strain evidence="2">K2</strain>
    </source>
</reference>
<dbReference type="PANTHER" id="PTHR47510:SF3">
    <property type="entry name" value="ENDO_EXONUCLEASE_PHOSPHATASE DOMAIN-CONTAINING PROTEIN"/>
    <property type="match status" value="1"/>
</dbReference>
<evidence type="ECO:0000313" key="2">
    <source>
        <dbReference type="EMBL" id="KAK2571005.1"/>
    </source>
</evidence>
<name>A0AAD9R0X9_ACRCE</name>
<sequence length="316" mass="36412">MPPFQHHQGHQEVALCDYFSQQLKVHIRQRSCYYGECLYENYPDCKNKECVDDFRAVKRRLPREIPCVVAATVYHPFFNDSAGDTALLDYLSATLTTVEGEFPACGILLCGDFNRLKVNRLAAQFTLRQLVNKPTRGDQILDLVLTNQPDLYNKNSVQILLPFGLSDQNVVFVHPTTHAPREGPSRRTLSKPDTRASRKSELWPFLASIDWSVVSEASNCEAKLVLFTDFIYIGLHHLIPVKYVRLHLNDPPWVTERLKNLIKLRQHAFHHGDIDQYQRYLNDVNRAPKSLCSKYFASKVNNLKNTKPSQWWSAVK</sequence>
<feature type="region of interest" description="Disordered" evidence="1">
    <location>
        <begin position="176"/>
        <end position="195"/>
    </location>
</feature>
<proteinExistence type="predicted"/>
<dbReference type="Proteomes" id="UP001249851">
    <property type="component" value="Unassembled WGS sequence"/>
</dbReference>
<protein>
    <recommendedName>
        <fullName evidence="4">Endonuclease/exonuclease/phosphatase domain-containing protein</fullName>
    </recommendedName>
</protein>
<accession>A0AAD9R0X9</accession>
<dbReference type="EMBL" id="JARQWQ010000006">
    <property type="protein sequence ID" value="KAK2571005.1"/>
    <property type="molecule type" value="Genomic_DNA"/>
</dbReference>
<comment type="caution">
    <text evidence="2">The sequence shown here is derived from an EMBL/GenBank/DDBJ whole genome shotgun (WGS) entry which is preliminary data.</text>
</comment>
<evidence type="ECO:0000313" key="3">
    <source>
        <dbReference type="Proteomes" id="UP001249851"/>
    </source>
</evidence>
<dbReference type="AlphaFoldDB" id="A0AAD9R0X9"/>
<reference evidence="2" key="2">
    <citation type="journal article" date="2023" name="Science">
        <title>Genomic signatures of disease resistance in endangered staghorn corals.</title>
        <authorList>
            <person name="Vollmer S.V."/>
            <person name="Selwyn J.D."/>
            <person name="Despard B.A."/>
            <person name="Roesel C.L."/>
        </authorList>
    </citation>
    <scope>NUCLEOTIDE SEQUENCE</scope>
    <source>
        <strain evidence="2">K2</strain>
    </source>
</reference>
<keyword evidence="3" id="KW-1185">Reference proteome</keyword>
<evidence type="ECO:0008006" key="4">
    <source>
        <dbReference type="Google" id="ProtNLM"/>
    </source>
</evidence>
<dbReference type="PANTHER" id="PTHR47510">
    <property type="entry name" value="REVERSE TRANSCRIPTASE DOMAIN-CONTAINING PROTEIN"/>
    <property type="match status" value="1"/>
</dbReference>
<gene>
    <name evidence="2" type="ORF">P5673_003541</name>
</gene>
<organism evidence="2 3">
    <name type="scientific">Acropora cervicornis</name>
    <name type="common">Staghorn coral</name>
    <dbReference type="NCBI Taxonomy" id="6130"/>
    <lineage>
        <taxon>Eukaryota</taxon>
        <taxon>Metazoa</taxon>
        <taxon>Cnidaria</taxon>
        <taxon>Anthozoa</taxon>
        <taxon>Hexacorallia</taxon>
        <taxon>Scleractinia</taxon>
        <taxon>Astrocoeniina</taxon>
        <taxon>Acroporidae</taxon>
        <taxon>Acropora</taxon>
    </lineage>
</organism>
<feature type="compositionally biased region" description="Basic and acidic residues" evidence="1">
    <location>
        <begin position="179"/>
        <end position="195"/>
    </location>
</feature>